<comment type="caution">
    <text evidence="2">The sequence shown here is derived from an EMBL/GenBank/DDBJ whole genome shotgun (WGS) entry which is preliminary data.</text>
</comment>
<feature type="region of interest" description="Disordered" evidence="1">
    <location>
        <begin position="273"/>
        <end position="336"/>
    </location>
</feature>
<reference evidence="2" key="1">
    <citation type="journal article" date="2023" name="Mol. Phylogenet. Evol.">
        <title>Genome-scale phylogeny and comparative genomics of the fungal order Sordariales.</title>
        <authorList>
            <person name="Hensen N."/>
            <person name="Bonometti L."/>
            <person name="Westerberg I."/>
            <person name="Brannstrom I.O."/>
            <person name="Guillou S."/>
            <person name="Cros-Aarteil S."/>
            <person name="Calhoun S."/>
            <person name="Haridas S."/>
            <person name="Kuo A."/>
            <person name="Mondo S."/>
            <person name="Pangilinan J."/>
            <person name="Riley R."/>
            <person name="LaButti K."/>
            <person name="Andreopoulos B."/>
            <person name="Lipzen A."/>
            <person name="Chen C."/>
            <person name="Yan M."/>
            <person name="Daum C."/>
            <person name="Ng V."/>
            <person name="Clum A."/>
            <person name="Steindorff A."/>
            <person name="Ohm R.A."/>
            <person name="Martin F."/>
            <person name="Silar P."/>
            <person name="Natvig D.O."/>
            <person name="Lalanne C."/>
            <person name="Gautier V."/>
            <person name="Ament-Velasquez S.L."/>
            <person name="Kruys A."/>
            <person name="Hutchinson M.I."/>
            <person name="Powell A.J."/>
            <person name="Barry K."/>
            <person name="Miller A.N."/>
            <person name="Grigoriev I.V."/>
            <person name="Debuchy R."/>
            <person name="Gladieux P."/>
            <person name="Hiltunen Thoren M."/>
            <person name="Johannesson H."/>
        </authorList>
    </citation>
    <scope>NUCLEOTIDE SEQUENCE</scope>
    <source>
        <strain evidence="2">PSN293</strain>
    </source>
</reference>
<proteinExistence type="predicted"/>
<evidence type="ECO:0000256" key="1">
    <source>
        <dbReference type="SAM" id="MobiDB-lite"/>
    </source>
</evidence>
<protein>
    <submittedName>
        <fullName evidence="2">Uncharacterized protein</fullName>
    </submittedName>
</protein>
<dbReference type="Proteomes" id="UP001301769">
    <property type="component" value="Unassembled WGS sequence"/>
</dbReference>
<dbReference type="EMBL" id="MU858185">
    <property type="protein sequence ID" value="KAK4210088.1"/>
    <property type="molecule type" value="Genomic_DNA"/>
</dbReference>
<gene>
    <name evidence="2" type="ORF">QBC37DRAFT_250080</name>
</gene>
<name>A0AAN6Y0Q8_9PEZI</name>
<organism evidence="2 3">
    <name type="scientific">Rhypophila decipiens</name>
    <dbReference type="NCBI Taxonomy" id="261697"/>
    <lineage>
        <taxon>Eukaryota</taxon>
        <taxon>Fungi</taxon>
        <taxon>Dikarya</taxon>
        <taxon>Ascomycota</taxon>
        <taxon>Pezizomycotina</taxon>
        <taxon>Sordariomycetes</taxon>
        <taxon>Sordariomycetidae</taxon>
        <taxon>Sordariales</taxon>
        <taxon>Naviculisporaceae</taxon>
        <taxon>Rhypophila</taxon>
    </lineage>
</organism>
<reference evidence="2" key="2">
    <citation type="submission" date="2023-05" db="EMBL/GenBank/DDBJ databases">
        <authorList>
            <consortium name="Lawrence Berkeley National Laboratory"/>
            <person name="Steindorff A."/>
            <person name="Hensen N."/>
            <person name="Bonometti L."/>
            <person name="Westerberg I."/>
            <person name="Brannstrom I.O."/>
            <person name="Guillou S."/>
            <person name="Cros-Aarteil S."/>
            <person name="Calhoun S."/>
            <person name="Haridas S."/>
            <person name="Kuo A."/>
            <person name="Mondo S."/>
            <person name="Pangilinan J."/>
            <person name="Riley R."/>
            <person name="Labutti K."/>
            <person name="Andreopoulos B."/>
            <person name="Lipzen A."/>
            <person name="Chen C."/>
            <person name="Yanf M."/>
            <person name="Daum C."/>
            <person name="Ng V."/>
            <person name="Clum A."/>
            <person name="Ohm R."/>
            <person name="Martin F."/>
            <person name="Silar P."/>
            <person name="Natvig D."/>
            <person name="Lalanne C."/>
            <person name="Gautier V."/>
            <person name="Ament-Velasquez S.L."/>
            <person name="Kruys A."/>
            <person name="Hutchinson M.I."/>
            <person name="Powell A.J."/>
            <person name="Barry K."/>
            <person name="Miller A.N."/>
            <person name="Grigoriev I.V."/>
            <person name="Debuchy R."/>
            <person name="Gladieux P."/>
            <person name="Thoren M.H."/>
            <person name="Johannesson H."/>
        </authorList>
    </citation>
    <scope>NUCLEOTIDE SEQUENCE</scope>
    <source>
        <strain evidence="2">PSN293</strain>
    </source>
</reference>
<dbReference type="Gene3D" id="3.40.50.1820">
    <property type="entry name" value="alpha/beta hydrolase"/>
    <property type="match status" value="1"/>
</dbReference>
<evidence type="ECO:0000313" key="3">
    <source>
        <dbReference type="Proteomes" id="UP001301769"/>
    </source>
</evidence>
<accession>A0AAN6Y0Q8</accession>
<dbReference type="AlphaFoldDB" id="A0AAN6Y0Q8"/>
<sequence>ISLRQNLVAPFIVEPREGHTHTVVFLHRLPETTKDADLPAKVLSAKRTSRNSNHQTLAEQFPTVRWVFPHPKCGHRPYNNLTAEDKAAVGLAGSSPYITQILLREAKLLREAGVANGLERVILGGQGETAEAGQDAMASFPEVRTSILRMPDQVAAFMRETLHCSEWSDPSTDPRLAGYVGMHAEDAVVTRDLTAYRAAKMKVASSSSSSSPASPNNGGVNSSIISNTTHRFIHGGYKVTTPKWDGGRYDEFASFLDDDLGVYRVPFAAPPKTDEQLRKERKAAAEEEARKHQLTAREKYLEELAADKAEEKERLEKVRRSIEADNRERRERKARR</sequence>
<dbReference type="InterPro" id="IPR029058">
    <property type="entry name" value="AB_hydrolase_fold"/>
</dbReference>
<keyword evidence="3" id="KW-1185">Reference proteome</keyword>
<feature type="non-terminal residue" evidence="2">
    <location>
        <position position="1"/>
    </location>
</feature>
<feature type="non-terminal residue" evidence="2">
    <location>
        <position position="336"/>
    </location>
</feature>
<evidence type="ECO:0000313" key="2">
    <source>
        <dbReference type="EMBL" id="KAK4210088.1"/>
    </source>
</evidence>